<dbReference type="AlphaFoldDB" id="A0A067S4R2"/>
<feature type="region of interest" description="Disordered" evidence="1">
    <location>
        <begin position="12"/>
        <end position="43"/>
    </location>
</feature>
<evidence type="ECO:0000313" key="2">
    <source>
        <dbReference type="EMBL" id="KDR65801.1"/>
    </source>
</evidence>
<name>A0A067S4R2_GALM3</name>
<reference evidence="3" key="1">
    <citation type="journal article" date="2014" name="Proc. Natl. Acad. Sci. U.S.A.">
        <title>Extensive sampling of basidiomycete genomes demonstrates inadequacy of the white-rot/brown-rot paradigm for wood decay fungi.</title>
        <authorList>
            <person name="Riley R."/>
            <person name="Salamov A.A."/>
            <person name="Brown D.W."/>
            <person name="Nagy L.G."/>
            <person name="Floudas D."/>
            <person name="Held B.W."/>
            <person name="Levasseur A."/>
            <person name="Lombard V."/>
            <person name="Morin E."/>
            <person name="Otillar R."/>
            <person name="Lindquist E.A."/>
            <person name="Sun H."/>
            <person name="LaButti K.M."/>
            <person name="Schmutz J."/>
            <person name="Jabbour D."/>
            <person name="Luo H."/>
            <person name="Baker S.E."/>
            <person name="Pisabarro A.G."/>
            <person name="Walton J.D."/>
            <person name="Blanchette R.A."/>
            <person name="Henrissat B."/>
            <person name="Martin F."/>
            <person name="Cullen D."/>
            <person name="Hibbett D.S."/>
            <person name="Grigoriev I.V."/>
        </authorList>
    </citation>
    <scope>NUCLEOTIDE SEQUENCE [LARGE SCALE GENOMIC DNA]</scope>
    <source>
        <strain evidence="3">CBS 339.88</strain>
    </source>
</reference>
<evidence type="ECO:0000313" key="3">
    <source>
        <dbReference type="Proteomes" id="UP000027222"/>
    </source>
</evidence>
<protein>
    <submittedName>
        <fullName evidence="2">Uncharacterized protein</fullName>
    </submittedName>
</protein>
<accession>A0A067S4R2</accession>
<feature type="compositionally biased region" description="Acidic residues" evidence="1">
    <location>
        <begin position="14"/>
        <end position="43"/>
    </location>
</feature>
<dbReference type="Proteomes" id="UP000027222">
    <property type="component" value="Unassembled WGS sequence"/>
</dbReference>
<dbReference type="EMBL" id="KL142432">
    <property type="protein sequence ID" value="KDR65801.1"/>
    <property type="molecule type" value="Genomic_DNA"/>
</dbReference>
<sequence length="126" mass="14482">MNTVRTLTIIYGDDQFDDDYDEDEDEDEDEDIENGDEDDEDEDRIETLLPWRTSAWSGALQRFPGLCTLNFTTKADLSNMIGVQEVDTMTSTSRIDTVSIRFYRYLPGLTIISRVPVLRTVKVAFI</sequence>
<gene>
    <name evidence="2" type="ORF">GALMADRAFT_217373</name>
</gene>
<evidence type="ECO:0000256" key="1">
    <source>
        <dbReference type="SAM" id="MobiDB-lite"/>
    </source>
</evidence>
<organism evidence="2 3">
    <name type="scientific">Galerina marginata (strain CBS 339.88)</name>
    <dbReference type="NCBI Taxonomy" id="685588"/>
    <lineage>
        <taxon>Eukaryota</taxon>
        <taxon>Fungi</taxon>
        <taxon>Dikarya</taxon>
        <taxon>Basidiomycota</taxon>
        <taxon>Agaricomycotina</taxon>
        <taxon>Agaricomycetes</taxon>
        <taxon>Agaricomycetidae</taxon>
        <taxon>Agaricales</taxon>
        <taxon>Agaricineae</taxon>
        <taxon>Strophariaceae</taxon>
        <taxon>Galerina</taxon>
    </lineage>
</organism>
<keyword evidence="3" id="KW-1185">Reference proteome</keyword>
<dbReference type="HOGENOM" id="CLU_1981757_0_0_1"/>
<proteinExistence type="predicted"/>